<dbReference type="EMBL" id="VYDO01000038">
    <property type="protein sequence ID" value="MYG37598.1"/>
    <property type="molecule type" value="Genomic_DNA"/>
</dbReference>
<name>A0A6B1F5H2_9SYNE</name>
<evidence type="ECO:0000313" key="2">
    <source>
        <dbReference type="EMBL" id="MYG37598.1"/>
    </source>
</evidence>
<dbReference type="AlphaFoldDB" id="A0A6B1F5H2"/>
<reference evidence="2" key="1">
    <citation type="submission" date="2019-09" db="EMBL/GenBank/DDBJ databases">
        <title>Characterisation of the sponge microbiome using genome-centric metagenomics.</title>
        <authorList>
            <person name="Engelberts J.P."/>
            <person name="Robbins S.J."/>
            <person name="De Goeij J.M."/>
            <person name="Aranda M."/>
            <person name="Bell S.C."/>
            <person name="Webster N.S."/>
        </authorList>
    </citation>
    <scope>NUCLEOTIDE SEQUENCE</scope>
    <source>
        <strain evidence="2">SB0676_bin_10</strain>
    </source>
</reference>
<protein>
    <submittedName>
        <fullName evidence="2">Uncharacterized protein</fullName>
    </submittedName>
</protein>
<feature type="transmembrane region" description="Helical" evidence="1">
    <location>
        <begin position="21"/>
        <end position="47"/>
    </location>
</feature>
<sequence length="112" mass="12752">MRILRMLKREAKGAGGWLFLALSWLLIAYGGLLLIAAFDGLALLFGLKGEAFPIVEMESSGRILWRLPSGRLEWRDKTEKDVYPPELTRWRMPDGNFKWFPNGVVPVCPDDC</sequence>
<accession>A0A6B1F5H2</accession>
<organism evidence="2">
    <name type="scientific">Synechococcus sp. SB0676_bin_10</name>
    <dbReference type="NCBI Taxonomy" id="2604869"/>
    <lineage>
        <taxon>Bacteria</taxon>
        <taxon>Bacillati</taxon>
        <taxon>Cyanobacteriota</taxon>
        <taxon>Cyanophyceae</taxon>
        <taxon>Synechococcales</taxon>
        <taxon>Synechococcaceae</taxon>
        <taxon>Synechococcus</taxon>
    </lineage>
</organism>
<comment type="caution">
    <text evidence="2">The sequence shown here is derived from an EMBL/GenBank/DDBJ whole genome shotgun (WGS) entry which is preliminary data.</text>
</comment>
<keyword evidence="1" id="KW-0812">Transmembrane</keyword>
<evidence type="ECO:0000256" key="1">
    <source>
        <dbReference type="SAM" id="Phobius"/>
    </source>
</evidence>
<proteinExistence type="predicted"/>
<keyword evidence="1" id="KW-0472">Membrane</keyword>
<keyword evidence="1" id="KW-1133">Transmembrane helix</keyword>
<gene>
    <name evidence="2" type="ORF">F4162_00925</name>
</gene>